<evidence type="ECO:0000256" key="1">
    <source>
        <dbReference type="SAM" id="MobiDB-lite"/>
    </source>
</evidence>
<evidence type="ECO:0000313" key="2">
    <source>
        <dbReference type="EMBL" id="ETV75579.1"/>
    </source>
</evidence>
<dbReference type="RefSeq" id="XP_009834710.1">
    <property type="nucleotide sequence ID" value="XM_009836408.1"/>
</dbReference>
<reference evidence="2" key="1">
    <citation type="submission" date="2013-12" db="EMBL/GenBank/DDBJ databases">
        <title>The Genome Sequence of Aphanomyces astaci APO3.</title>
        <authorList>
            <consortium name="The Broad Institute Genomics Platform"/>
            <person name="Russ C."/>
            <person name="Tyler B."/>
            <person name="van West P."/>
            <person name="Dieguez-Uribeondo J."/>
            <person name="Young S.K."/>
            <person name="Zeng Q."/>
            <person name="Gargeya S."/>
            <person name="Fitzgerald M."/>
            <person name="Abouelleil A."/>
            <person name="Alvarado L."/>
            <person name="Chapman S.B."/>
            <person name="Gainer-Dewar J."/>
            <person name="Goldberg J."/>
            <person name="Griggs A."/>
            <person name="Gujja S."/>
            <person name="Hansen M."/>
            <person name="Howarth C."/>
            <person name="Imamovic A."/>
            <person name="Ireland A."/>
            <person name="Larimer J."/>
            <person name="McCowan C."/>
            <person name="Murphy C."/>
            <person name="Pearson M."/>
            <person name="Poon T.W."/>
            <person name="Priest M."/>
            <person name="Roberts A."/>
            <person name="Saif S."/>
            <person name="Shea T."/>
            <person name="Sykes S."/>
            <person name="Wortman J."/>
            <person name="Nusbaum C."/>
            <person name="Birren B."/>
        </authorList>
    </citation>
    <scope>NUCLEOTIDE SEQUENCE [LARGE SCALE GENOMIC DNA]</scope>
    <source>
        <strain evidence="2">APO3</strain>
    </source>
</reference>
<sequence>MAERIKVKTPMKKELPKRLARLKAANTVGDFGSLSTEDEASRQEAHVERGHGASTPRTSVAHILGHIRRLQKPPAAFHAMEEDCTVTQSCVGGGCIALLC</sequence>
<gene>
    <name evidence="2" type="ORF">H257_09998</name>
</gene>
<proteinExistence type="predicted"/>
<feature type="compositionally biased region" description="Basic and acidic residues" evidence="1">
    <location>
        <begin position="39"/>
        <end position="51"/>
    </location>
</feature>
<dbReference type="AlphaFoldDB" id="W4G972"/>
<dbReference type="EMBL" id="KI913139">
    <property type="protein sequence ID" value="ETV75579.1"/>
    <property type="molecule type" value="Genomic_DNA"/>
</dbReference>
<organism evidence="2">
    <name type="scientific">Aphanomyces astaci</name>
    <name type="common">Crayfish plague agent</name>
    <dbReference type="NCBI Taxonomy" id="112090"/>
    <lineage>
        <taxon>Eukaryota</taxon>
        <taxon>Sar</taxon>
        <taxon>Stramenopiles</taxon>
        <taxon>Oomycota</taxon>
        <taxon>Saprolegniomycetes</taxon>
        <taxon>Saprolegniales</taxon>
        <taxon>Verrucalvaceae</taxon>
        <taxon>Aphanomyces</taxon>
    </lineage>
</organism>
<dbReference type="GeneID" id="20811994"/>
<dbReference type="VEuPathDB" id="FungiDB:H257_09998"/>
<feature type="region of interest" description="Disordered" evidence="1">
    <location>
        <begin position="31"/>
        <end position="58"/>
    </location>
</feature>
<name>W4G972_APHAT</name>
<protein>
    <submittedName>
        <fullName evidence="2">Uncharacterized protein</fullName>
    </submittedName>
</protein>
<accession>W4G972</accession>